<proteinExistence type="predicted"/>
<name>U2VCN6_9ACTN</name>
<dbReference type="EMBL" id="AWEZ01000011">
    <property type="protein sequence ID" value="ERL10331.1"/>
    <property type="molecule type" value="Genomic_DNA"/>
</dbReference>
<protein>
    <submittedName>
        <fullName evidence="1">Uncharacterized protein</fullName>
    </submittedName>
</protein>
<gene>
    <name evidence="1" type="ORF">HMPREF1316_2660</name>
</gene>
<sequence>MALPLRGAKIICEYRVDPLRYLVGGTVRPLLADWRLGRHVLDIRVLRNGVPAETRLPGYAGPRDTISIHPPGILLPVRGHGHAPFLLLGGSCQRLPPEGKHSYGRAPDASGHGHKLTRLLSFC</sequence>
<keyword evidence="2" id="KW-1185">Reference proteome</keyword>
<evidence type="ECO:0000313" key="2">
    <source>
        <dbReference type="Proteomes" id="UP000016638"/>
    </source>
</evidence>
<accession>U2VCN6</accession>
<dbReference type="Proteomes" id="UP000016638">
    <property type="component" value="Unassembled WGS sequence"/>
</dbReference>
<evidence type="ECO:0000313" key="1">
    <source>
        <dbReference type="EMBL" id="ERL10331.1"/>
    </source>
</evidence>
<dbReference type="AlphaFoldDB" id="U2VCN6"/>
<comment type="caution">
    <text evidence="1">The sequence shown here is derived from an EMBL/GenBank/DDBJ whole genome shotgun (WGS) entry which is preliminary data.</text>
</comment>
<reference evidence="1 2" key="1">
    <citation type="submission" date="2013-08" db="EMBL/GenBank/DDBJ databases">
        <authorList>
            <person name="Durkin A.S."/>
            <person name="Haft D.R."/>
            <person name="McCorrison J."/>
            <person name="Torralba M."/>
            <person name="Gillis M."/>
            <person name="Haft D.H."/>
            <person name="Methe B."/>
            <person name="Sutton G."/>
            <person name="Nelson K.E."/>
        </authorList>
    </citation>
    <scope>NUCLEOTIDE SEQUENCE [LARGE SCALE GENOMIC DNA]</scope>
    <source>
        <strain evidence="1 2">F0195</strain>
    </source>
</reference>
<organism evidence="1 2">
    <name type="scientific">Olsenella profusa F0195</name>
    <dbReference type="NCBI Taxonomy" id="1125712"/>
    <lineage>
        <taxon>Bacteria</taxon>
        <taxon>Bacillati</taxon>
        <taxon>Actinomycetota</taxon>
        <taxon>Coriobacteriia</taxon>
        <taxon>Coriobacteriales</taxon>
        <taxon>Atopobiaceae</taxon>
        <taxon>Olsenella</taxon>
    </lineage>
</organism>